<dbReference type="PROSITE" id="PS50005">
    <property type="entry name" value="TPR"/>
    <property type="match status" value="1"/>
</dbReference>
<protein>
    <submittedName>
        <fullName evidence="2">Phage terminase small subunit</fullName>
    </submittedName>
</protein>
<gene>
    <name evidence="2" type="primary">gpM</name>
    <name evidence="2" type="ORF">ACFOEB_08650</name>
</gene>
<evidence type="ECO:0000313" key="3">
    <source>
        <dbReference type="Proteomes" id="UP001595548"/>
    </source>
</evidence>
<dbReference type="EMBL" id="JBHRTL010000006">
    <property type="protein sequence ID" value="MFC3155268.1"/>
    <property type="molecule type" value="Genomic_DNA"/>
</dbReference>
<feature type="repeat" description="TPR" evidence="1">
    <location>
        <begin position="180"/>
        <end position="213"/>
    </location>
</feature>
<keyword evidence="3" id="KW-1185">Reference proteome</keyword>
<dbReference type="InterPro" id="IPR011990">
    <property type="entry name" value="TPR-like_helical_dom_sf"/>
</dbReference>
<proteinExistence type="predicted"/>
<dbReference type="Pfam" id="PF05944">
    <property type="entry name" value="Phage_term_smal"/>
    <property type="match status" value="1"/>
</dbReference>
<sequence>MLITKLHQQRCLAKHQRQQGAQQALAGVASTRQKTAPVADQVQTVVEALGRDIARLKAVESVEAKIVLKRELLPQYTPIADGYLESGANYQNHLLFYCALWSLDVDDLEAAFKYFDNAVAQQQATPDNFNRDMPTIAAEMIAEWAEREYKAERSASPYIDRVCERLDGGQWVVTTTIVTGKVYKVAGLLCERAGELKEALAFYEKAMAANEKAGCKTRLDKLKKQLDVA</sequence>
<evidence type="ECO:0000256" key="1">
    <source>
        <dbReference type="PROSITE-ProRule" id="PRU00339"/>
    </source>
</evidence>
<evidence type="ECO:0000313" key="2">
    <source>
        <dbReference type="EMBL" id="MFC3155268.1"/>
    </source>
</evidence>
<dbReference type="InterPro" id="IPR019734">
    <property type="entry name" value="TPR_rpt"/>
</dbReference>
<organism evidence="2 3">
    <name type="scientific">Gilvimarinus japonicus</name>
    <dbReference type="NCBI Taxonomy" id="1796469"/>
    <lineage>
        <taxon>Bacteria</taxon>
        <taxon>Pseudomonadati</taxon>
        <taxon>Pseudomonadota</taxon>
        <taxon>Gammaproteobacteria</taxon>
        <taxon>Cellvibrionales</taxon>
        <taxon>Cellvibrionaceae</taxon>
        <taxon>Gilvimarinus</taxon>
    </lineage>
</organism>
<dbReference type="InterPro" id="IPR010270">
    <property type="entry name" value="Phage_P2_GpM"/>
</dbReference>
<accession>A0ABV7HMZ6</accession>
<dbReference type="Proteomes" id="UP001595548">
    <property type="component" value="Unassembled WGS sequence"/>
</dbReference>
<name>A0ABV7HMZ6_9GAMM</name>
<reference evidence="3" key="1">
    <citation type="journal article" date="2019" name="Int. J. Syst. Evol. Microbiol.">
        <title>The Global Catalogue of Microorganisms (GCM) 10K type strain sequencing project: providing services to taxonomists for standard genome sequencing and annotation.</title>
        <authorList>
            <consortium name="The Broad Institute Genomics Platform"/>
            <consortium name="The Broad Institute Genome Sequencing Center for Infectious Disease"/>
            <person name="Wu L."/>
            <person name="Ma J."/>
        </authorList>
    </citation>
    <scope>NUCLEOTIDE SEQUENCE [LARGE SCALE GENOMIC DNA]</scope>
    <source>
        <strain evidence="3">KCTC 52141</strain>
    </source>
</reference>
<comment type="caution">
    <text evidence="2">The sequence shown here is derived from an EMBL/GenBank/DDBJ whole genome shotgun (WGS) entry which is preliminary data.</text>
</comment>
<dbReference type="RefSeq" id="WP_382415886.1">
    <property type="nucleotide sequence ID" value="NZ_AP031500.1"/>
</dbReference>
<dbReference type="SUPFAM" id="SSF48452">
    <property type="entry name" value="TPR-like"/>
    <property type="match status" value="1"/>
</dbReference>
<keyword evidence="1" id="KW-0802">TPR repeat</keyword>